<name>A0A9P8LEA2_9PEZI</name>
<evidence type="ECO:0000256" key="5">
    <source>
        <dbReference type="ARBA" id="ARBA00022679"/>
    </source>
</evidence>
<evidence type="ECO:0000256" key="2">
    <source>
        <dbReference type="ARBA" id="ARBA00004687"/>
    </source>
</evidence>
<feature type="transmembrane region" description="Helical" evidence="11">
    <location>
        <begin position="652"/>
        <end position="670"/>
    </location>
</feature>
<evidence type="ECO:0008006" key="14">
    <source>
        <dbReference type="Google" id="ProtNLM"/>
    </source>
</evidence>
<feature type="transmembrane region" description="Helical" evidence="11">
    <location>
        <begin position="1001"/>
        <end position="1020"/>
    </location>
</feature>
<keyword evidence="5" id="KW-0808">Transferase</keyword>
<feature type="transmembrane region" description="Helical" evidence="11">
    <location>
        <begin position="48"/>
        <end position="70"/>
    </location>
</feature>
<organism evidence="12 13">
    <name type="scientific">Trichoglossum hirsutum</name>
    <dbReference type="NCBI Taxonomy" id="265104"/>
    <lineage>
        <taxon>Eukaryota</taxon>
        <taxon>Fungi</taxon>
        <taxon>Dikarya</taxon>
        <taxon>Ascomycota</taxon>
        <taxon>Pezizomycotina</taxon>
        <taxon>Geoglossomycetes</taxon>
        <taxon>Geoglossales</taxon>
        <taxon>Geoglossaceae</taxon>
        <taxon>Trichoglossum</taxon>
    </lineage>
</organism>
<feature type="transmembrane region" description="Helical" evidence="11">
    <location>
        <begin position="835"/>
        <end position="853"/>
    </location>
</feature>
<feature type="transmembrane region" description="Helical" evidence="11">
    <location>
        <begin position="598"/>
        <end position="615"/>
    </location>
</feature>
<feature type="transmembrane region" description="Helical" evidence="11">
    <location>
        <begin position="961"/>
        <end position="986"/>
    </location>
</feature>
<evidence type="ECO:0000256" key="8">
    <source>
        <dbReference type="ARBA" id="ARBA00022989"/>
    </source>
</evidence>
<keyword evidence="4" id="KW-0337">GPI-anchor biosynthesis</keyword>
<evidence type="ECO:0000256" key="7">
    <source>
        <dbReference type="ARBA" id="ARBA00022824"/>
    </source>
</evidence>
<comment type="pathway">
    <text evidence="2">Glycolipid biosynthesis; glycosylphosphatidylinositol-anchor biosynthesis.</text>
</comment>
<keyword evidence="8 11" id="KW-1133">Transmembrane helix</keyword>
<dbReference type="InterPro" id="IPR017850">
    <property type="entry name" value="Alkaline_phosphatase_core_sf"/>
</dbReference>
<feature type="transmembrane region" description="Helical" evidence="11">
    <location>
        <begin position="532"/>
        <end position="557"/>
    </location>
</feature>
<dbReference type="CDD" id="cd16023">
    <property type="entry name" value="GPI_EPT_3"/>
    <property type="match status" value="1"/>
</dbReference>
<dbReference type="SUPFAM" id="SSF53649">
    <property type="entry name" value="Alkaline phosphatase-like"/>
    <property type="match status" value="1"/>
</dbReference>
<feature type="transmembrane region" description="Helical" evidence="11">
    <location>
        <begin position="696"/>
        <end position="717"/>
    </location>
</feature>
<gene>
    <name evidence="12" type="ORF">GP486_002444</name>
</gene>
<feature type="transmembrane region" description="Helical" evidence="11">
    <location>
        <begin position="563"/>
        <end position="586"/>
    </location>
</feature>
<dbReference type="InterPro" id="IPR039524">
    <property type="entry name" value="PIGO/GPI13"/>
</dbReference>
<feature type="transmembrane region" description="Helical" evidence="11">
    <location>
        <begin position="729"/>
        <end position="749"/>
    </location>
</feature>
<evidence type="ECO:0000256" key="6">
    <source>
        <dbReference type="ARBA" id="ARBA00022692"/>
    </source>
</evidence>
<evidence type="ECO:0000256" key="10">
    <source>
        <dbReference type="ARBA" id="ARBA00023180"/>
    </source>
</evidence>
<proteinExistence type="inferred from homology"/>
<keyword evidence="10" id="KW-0325">Glycoprotein</keyword>
<evidence type="ECO:0000313" key="13">
    <source>
        <dbReference type="Proteomes" id="UP000750711"/>
    </source>
</evidence>
<evidence type="ECO:0000256" key="1">
    <source>
        <dbReference type="ARBA" id="ARBA00004477"/>
    </source>
</evidence>
<evidence type="ECO:0000256" key="11">
    <source>
        <dbReference type="SAM" id="Phobius"/>
    </source>
</evidence>
<sequence length="1038" mass="113428">MDADPKRSYRELAAQFAKAKAAKESSGDSIELAKQVQRKNELHFKASHGLLVGFLLWICSFLHVSGIYFFTKGFLLTRLVLDHKSRCDAPPIELPNGYDYGSPLRGCWHPKTFDKAVIIIIDALRYDFTVPFRGTGAEAPHHFHNALSVLYESASQRPNNAFLLPFIADPPTATLQRLKGLTTGTLPTFIDLGSNFAGTTIEEDNLVAQLRDAGKNIVQLGDDTWTSLFPGYFDPNLTKPYESFNVWDLHTVDNGVTEHLFPLLHPSNSSKWDVVIGHYLGVDHAGHRYGPDHPAMAAKLQQMDGVIRRLIDSVDESTVVVVLGDHGMDAKGDHGGESDDEIQAALWMFSKKGLFGRTSQAYQSPPQTAKERPVRQIDLVPTLALLLGIPIPFNNLGAPIEEAFIGLSGDNWQNLALASRLTGAQIKRYQGEYALARGLVPEATSTPQALWSMAKEKWANAARYSGDPSAPVWKSAFEQFSSYQKETLDICRSLWASFDLVSMIEGLLILLGGIVVAVCYSKGLGGDVIELTPLLFGRTLVGTASGTAAGGILKYTYFVSASLLDACLIGSAVGGLFGFASVALAARRRIASPLPDTLWGWLAVIFTVSQSAGFASNSYTIWEDTILLFFLSSFGFVAAISSLRQQDFGDKVLGTSQSIIFVFLTRLASFSRLCREEQMPFCRSTYYASATSSTSAPWQLLIPFAIAILLPGIIASYYKRTRSYEGSSIFWVGFAFRIGLLLSAIYWLLDAADDGDWLPVNKDTLKSSRVYIAQLVLATALAAGSTTFVWAKPCLNIATTKEVQPKENEDTKATPSGSGQSVIILGYANVHGSRYFLLMVNFLLAIILLQKPMGGGAIGVLAWQILCLLEIIDCNSLSDSAIGPVVLGLLGGFHFFKTGHQATLSAIQWESAFIPMRSVRYPWSPLLIVGNTFGAQILTALAAPLVALWKQPPKKKGLLSAVAIAAATHMLYHAVISVSTTMWAYWLRRHLMLYRIFSPRFMMAAATLLVTDLVIAILAVGGIRWNMLSVAEVFGYSV</sequence>
<evidence type="ECO:0000256" key="4">
    <source>
        <dbReference type="ARBA" id="ARBA00022502"/>
    </source>
</evidence>
<dbReference type="InterPro" id="IPR002591">
    <property type="entry name" value="Phosphodiest/P_Trfase"/>
</dbReference>
<feature type="transmembrane region" description="Helical" evidence="11">
    <location>
        <begin position="769"/>
        <end position="791"/>
    </location>
</feature>
<keyword evidence="13" id="KW-1185">Reference proteome</keyword>
<evidence type="ECO:0000256" key="3">
    <source>
        <dbReference type="ARBA" id="ARBA00008695"/>
    </source>
</evidence>
<keyword evidence="7" id="KW-0256">Endoplasmic reticulum</keyword>
<evidence type="ECO:0000313" key="12">
    <source>
        <dbReference type="EMBL" id="KAH0562996.1"/>
    </source>
</evidence>
<reference evidence="12" key="1">
    <citation type="submission" date="2021-03" db="EMBL/GenBank/DDBJ databases">
        <title>Comparative genomics and phylogenomic investigation of the class Geoglossomycetes provide insights into ecological specialization and systematics.</title>
        <authorList>
            <person name="Melie T."/>
            <person name="Pirro S."/>
            <person name="Miller A.N."/>
            <person name="Quandt A."/>
        </authorList>
    </citation>
    <scope>NUCLEOTIDE SEQUENCE</scope>
    <source>
        <strain evidence="12">CAQ_001_2017</strain>
    </source>
</reference>
<comment type="caution">
    <text evidence="12">The sequence shown here is derived from an EMBL/GenBank/DDBJ whole genome shotgun (WGS) entry which is preliminary data.</text>
</comment>
<dbReference type="GO" id="GO:0005789">
    <property type="term" value="C:endoplasmic reticulum membrane"/>
    <property type="evidence" value="ECO:0007669"/>
    <property type="project" value="UniProtKB-SubCell"/>
</dbReference>
<evidence type="ECO:0000256" key="9">
    <source>
        <dbReference type="ARBA" id="ARBA00023136"/>
    </source>
</evidence>
<feature type="transmembrane region" description="Helical" evidence="11">
    <location>
        <begin position="621"/>
        <end position="640"/>
    </location>
</feature>
<comment type="similarity">
    <text evidence="3">Belongs to the PIGG/PIGN/PIGO family. PIGO subfamily.</text>
</comment>
<keyword evidence="6 11" id="KW-0812">Transmembrane</keyword>
<protein>
    <recommendedName>
        <fullName evidence="14">GPI ethanolamine phosphate transferase 3</fullName>
    </recommendedName>
</protein>
<dbReference type="PANTHER" id="PTHR23071:SF1">
    <property type="entry name" value="GPI ETHANOLAMINE PHOSPHATE TRANSFERASE 3"/>
    <property type="match status" value="1"/>
</dbReference>
<feature type="transmembrane region" description="Helical" evidence="11">
    <location>
        <begin position="926"/>
        <end position="949"/>
    </location>
</feature>
<dbReference type="AlphaFoldDB" id="A0A9P8LEA2"/>
<feature type="transmembrane region" description="Helical" evidence="11">
    <location>
        <begin position="494"/>
        <end position="520"/>
    </location>
</feature>
<accession>A0A9P8LEA2</accession>
<comment type="subcellular location">
    <subcellularLocation>
        <location evidence="1">Endoplasmic reticulum membrane</location>
        <topology evidence="1">Multi-pass membrane protein</topology>
    </subcellularLocation>
</comment>
<dbReference type="Pfam" id="PF01663">
    <property type="entry name" value="Phosphodiest"/>
    <property type="match status" value="1"/>
</dbReference>
<dbReference type="GO" id="GO:0006506">
    <property type="term" value="P:GPI anchor biosynthetic process"/>
    <property type="evidence" value="ECO:0007669"/>
    <property type="project" value="UniProtKB-KW"/>
</dbReference>
<dbReference type="PANTHER" id="PTHR23071">
    <property type="entry name" value="PHOSPHATIDYLINOSITOL GLYCAN"/>
    <property type="match status" value="1"/>
</dbReference>
<dbReference type="EMBL" id="JAGHQM010000271">
    <property type="protein sequence ID" value="KAH0562996.1"/>
    <property type="molecule type" value="Genomic_DNA"/>
</dbReference>
<keyword evidence="9 11" id="KW-0472">Membrane</keyword>
<dbReference type="GO" id="GO:0051377">
    <property type="term" value="F:mannose-ethanolamine phosphotransferase activity"/>
    <property type="evidence" value="ECO:0007669"/>
    <property type="project" value="InterPro"/>
</dbReference>
<dbReference type="Gene3D" id="3.40.720.10">
    <property type="entry name" value="Alkaline Phosphatase, subunit A"/>
    <property type="match status" value="1"/>
</dbReference>
<dbReference type="InterPro" id="IPR037675">
    <property type="entry name" value="PIG-O_N"/>
</dbReference>
<dbReference type="Proteomes" id="UP000750711">
    <property type="component" value="Unassembled WGS sequence"/>
</dbReference>